<dbReference type="AlphaFoldDB" id="A0A852WF41"/>
<dbReference type="Proteomes" id="UP000573599">
    <property type="component" value="Unassembled WGS sequence"/>
</dbReference>
<gene>
    <name evidence="2" type="ORF">BJ986_002330</name>
</gene>
<organism evidence="2 3">
    <name type="scientific">Pedococcus badiiscoriae</name>
    <dbReference type="NCBI Taxonomy" id="642776"/>
    <lineage>
        <taxon>Bacteria</taxon>
        <taxon>Bacillati</taxon>
        <taxon>Actinomycetota</taxon>
        <taxon>Actinomycetes</taxon>
        <taxon>Micrococcales</taxon>
        <taxon>Intrasporangiaceae</taxon>
        <taxon>Pedococcus</taxon>
    </lineage>
</organism>
<evidence type="ECO:0000256" key="1">
    <source>
        <dbReference type="SAM" id="MobiDB-lite"/>
    </source>
</evidence>
<dbReference type="EMBL" id="JACCAB010000001">
    <property type="protein sequence ID" value="NYG07843.1"/>
    <property type="molecule type" value="Genomic_DNA"/>
</dbReference>
<feature type="region of interest" description="Disordered" evidence="1">
    <location>
        <begin position="1"/>
        <end position="56"/>
    </location>
</feature>
<dbReference type="RefSeq" id="WP_179422128.1">
    <property type="nucleotide sequence ID" value="NZ_JACCAB010000001.1"/>
</dbReference>
<reference evidence="2 3" key="1">
    <citation type="submission" date="2020-07" db="EMBL/GenBank/DDBJ databases">
        <title>Sequencing the genomes of 1000 actinobacteria strains.</title>
        <authorList>
            <person name="Klenk H.-P."/>
        </authorList>
    </citation>
    <scope>NUCLEOTIDE SEQUENCE [LARGE SCALE GENOMIC DNA]</scope>
    <source>
        <strain evidence="2 3">DSM 23987</strain>
    </source>
</reference>
<sequence>MTPSTNSHQPGPRTFPRSGESGPNLATLDRLRGLRRPRLMQPEARRHQLPQECRAC</sequence>
<evidence type="ECO:0000313" key="2">
    <source>
        <dbReference type="EMBL" id="NYG07843.1"/>
    </source>
</evidence>
<keyword evidence="3" id="KW-1185">Reference proteome</keyword>
<name>A0A852WF41_9MICO</name>
<proteinExistence type="predicted"/>
<evidence type="ECO:0000313" key="3">
    <source>
        <dbReference type="Proteomes" id="UP000573599"/>
    </source>
</evidence>
<accession>A0A852WF41</accession>
<comment type="caution">
    <text evidence="2">The sequence shown here is derived from an EMBL/GenBank/DDBJ whole genome shotgun (WGS) entry which is preliminary data.</text>
</comment>
<protein>
    <submittedName>
        <fullName evidence="2">Uncharacterized protein</fullName>
    </submittedName>
</protein>